<evidence type="ECO:0000256" key="3">
    <source>
        <dbReference type="ARBA" id="ARBA00022737"/>
    </source>
</evidence>
<feature type="domain" description="Peptidase metallopeptidase" evidence="4">
    <location>
        <begin position="64"/>
        <end position="245"/>
    </location>
</feature>
<dbReference type="GO" id="GO:0005509">
    <property type="term" value="F:calcium ion binding"/>
    <property type="evidence" value="ECO:0007669"/>
    <property type="project" value="InterPro"/>
</dbReference>
<dbReference type="InterPro" id="IPR034033">
    <property type="entry name" value="Serralysin-like"/>
</dbReference>
<dbReference type="InterPro" id="IPR011049">
    <property type="entry name" value="Serralysin-like_metalloprot_C"/>
</dbReference>
<reference evidence="5 6" key="1">
    <citation type="journal article" date="2020" name="Nature">
        <title>Bacterial chemolithoautotrophy via manganese oxidation.</title>
        <authorList>
            <person name="Yu H."/>
            <person name="Leadbetter J.R."/>
        </authorList>
    </citation>
    <scope>NUCLEOTIDE SEQUENCE [LARGE SCALE GENOMIC DNA]</scope>
    <source>
        <strain evidence="5 6">RBP-1</strain>
    </source>
</reference>
<proteinExistence type="predicted"/>
<evidence type="ECO:0000256" key="1">
    <source>
        <dbReference type="ARBA" id="ARBA00004613"/>
    </source>
</evidence>
<dbReference type="Pfam" id="PF08548">
    <property type="entry name" value="Peptidase_M10_C"/>
    <property type="match status" value="1"/>
</dbReference>
<dbReference type="RefSeq" id="WP_168107511.1">
    <property type="nucleotide sequence ID" value="NZ_VTOX01000003.1"/>
</dbReference>
<dbReference type="SMART" id="SM00235">
    <property type="entry name" value="ZnMc"/>
    <property type="match status" value="1"/>
</dbReference>
<keyword evidence="6" id="KW-1185">Reference proteome</keyword>
<dbReference type="Proteomes" id="UP000521868">
    <property type="component" value="Unassembled WGS sequence"/>
</dbReference>
<evidence type="ECO:0000259" key="4">
    <source>
        <dbReference type="SMART" id="SM00235"/>
    </source>
</evidence>
<dbReference type="EMBL" id="VTOX01000003">
    <property type="protein sequence ID" value="NKE66402.1"/>
    <property type="molecule type" value="Genomic_DNA"/>
</dbReference>
<evidence type="ECO:0000256" key="2">
    <source>
        <dbReference type="ARBA" id="ARBA00022525"/>
    </source>
</evidence>
<protein>
    <recommendedName>
        <fullName evidence="4">Peptidase metallopeptidase domain-containing protein</fullName>
    </recommendedName>
</protein>
<dbReference type="CDD" id="cd04277">
    <property type="entry name" value="ZnMc_serralysin_like"/>
    <property type="match status" value="1"/>
</dbReference>
<dbReference type="GO" id="GO:0006508">
    <property type="term" value="P:proteolysis"/>
    <property type="evidence" value="ECO:0007669"/>
    <property type="project" value="InterPro"/>
</dbReference>
<dbReference type="GO" id="GO:0008237">
    <property type="term" value="F:metallopeptidase activity"/>
    <property type="evidence" value="ECO:0007669"/>
    <property type="project" value="InterPro"/>
</dbReference>
<dbReference type="InterPro" id="IPR013858">
    <property type="entry name" value="Peptidase_M10B_C"/>
</dbReference>
<keyword evidence="2" id="KW-0964">Secreted</keyword>
<name>A0A7X6DFV2_9BURK</name>
<accession>A0A7X6DFV2</accession>
<evidence type="ECO:0000313" key="5">
    <source>
        <dbReference type="EMBL" id="NKE66402.1"/>
    </source>
</evidence>
<keyword evidence="3" id="KW-0677">Repeat</keyword>
<dbReference type="SUPFAM" id="SSF51120">
    <property type="entry name" value="beta-Roll"/>
    <property type="match status" value="1"/>
</dbReference>
<gene>
    <name evidence="5" type="ORF">RAMLITH_11270</name>
</gene>
<comment type="subcellular location">
    <subcellularLocation>
        <location evidence="1">Secreted</location>
    </subcellularLocation>
</comment>
<dbReference type="GO" id="GO:0005615">
    <property type="term" value="C:extracellular space"/>
    <property type="evidence" value="ECO:0007669"/>
    <property type="project" value="InterPro"/>
</dbReference>
<sequence length="548" mass="56946">MTLFVSEGASLEGARLSDHSRLHAGDAYAYASYSTYQHSFPYTGDYRIDALLEGYPNQTGLGALGYQWNAGRALGSPVQVTYSFAAAAPSYGGNVDASSGDSGFEPFNAEQKAAVRQIMGQLSQEFGLDMVEVGDGTFSYGQIRFGNNYQETSTGYSWLPFSTPDDRSGDVWLDLWTPQNLSSLAPGSEGYGTLLHEIGHALGLKHPGDYNAGSGGSGLPGNYLGTAEDNETYTVMSYTAPAGGQQRDWFGMYDLLALKTLYGSRNYNAGDTVYSYTDATGRVLKIVDDGSGFDTIDISGVSSAGNRVVDMRPGTFSSIGVRANGQKAVQNVSIDFSTVVEKFVGTAHGDIVTGNHANNVFVLGLGSNVADGGAGIDLVQYTGNRAGYQGAATGGGLQVTGNGASDTLSNVERLAFADSKLALDVGGNAGLAAKILGAVFDAPVIRADPGSAGLALAKVDAGMSYADLLTLALDLRLGAGRTHEQVVDLLYTNIAGAAPTADQAAPYLAQLYGGTFTQASLGVMAAETAENAAQIDLVGLAQTGLIYV</sequence>
<organism evidence="5 6">
    <name type="scientific">Ramlibacter lithotrophicus</name>
    <dbReference type="NCBI Taxonomy" id="2606681"/>
    <lineage>
        <taxon>Bacteria</taxon>
        <taxon>Pseudomonadati</taxon>
        <taxon>Pseudomonadota</taxon>
        <taxon>Betaproteobacteria</taxon>
        <taxon>Burkholderiales</taxon>
        <taxon>Comamonadaceae</taxon>
        <taxon>Ramlibacter</taxon>
    </lineage>
</organism>
<dbReference type="Gene3D" id="2.150.10.10">
    <property type="entry name" value="Serralysin-like metalloprotease, C-terminal"/>
    <property type="match status" value="1"/>
</dbReference>
<dbReference type="SUPFAM" id="SSF55486">
    <property type="entry name" value="Metalloproteases ('zincins'), catalytic domain"/>
    <property type="match status" value="1"/>
</dbReference>
<dbReference type="InterPro" id="IPR006026">
    <property type="entry name" value="Peptidase_Metallo"/>
</dbReference>
<dbReference type="InterPro" id="IPR024079">
    <property type="entry name" value="MetalloPept_cat_dom_sf"/>
</dbReference>
<comment type="caution">
    <text evidence="5">The sequence shown here is derived from an EMBL/GenBank/DDBJ whole genome shotgun (WGS) entry which is preliminary data.</text>
</comment>
<dbReference type="GO" id="GO:0008270">
    <property type="term" value="F:zinc ion binding"/>
    <property type="evidence" value="ECO:0007669"/>
    <property type="project" value="InterPro"/>
</dbReference>
<evidence type="ECO:0000313" key="6">
    <source>
        <dbReference type="Proteomes" id="UP000521868"/>
    </source>
</evidence>
<dbReference type="Gene3D" id="3.40.390.10">
    <property type="entry name" value="Collagenase (Catalytic Domain)"/>
    <property type="match status" value="1"/>
</dbReference>
<dbReference type="AlphaFoldDB" id="A0A7X6DFV2"/>